<sequence>MFPSKSGSVYLCMPNGWHLWTVKPHVETSPMLHKGKKNPAIWKITGDDVQSTVQDTLNSLLHSMKQCLAPVLMNMLTTNLNTSLLCSGLCFSASFIASFCVHLASSVSLVMIVLMR</sequence>
<name>A0A6G5AFH3_RHIMP</name>
<feature type="transmembrane region" description="Helical" evidence="1">
    <location>
        <begin position="82"/>
        <end position="115"/>
    </location>
</feature>
<organism evidence="2">
    <name type="scientific">Rhipicephalus microplus</name>
    <name type="common">Cattle tick</name>
    <name type="synonym">Boophilus microplus</name>
    <dbReference type="NCBI Taxonomy" id="6941"/>
    <lineage>
        <taxon>Eukaryota</taxon>
        <taxon>Metazoa</taxon>
        <taxon>Ecdysozoa</taxon>
        <taxon>Arthropoda</taxon>
        <taxon>Chelicerata</taxon>
        <taxon>Arachnida</taxon>
        <taxon>Acari</taxon>
        <taxon>Parasitiformes</taxon>
        <taxon>Ixodida</taxon>
        <taxon>Ixodoidea</taxon>
        <taxon>Ixodidae</taxon>
        <taxon>Rhipicephalinae</taxon>
        <taxon>Rhipicephalus</taxon>
        <taxon>Boophilus</taxon>
    </lineage>
</organism>
<keyword evidence="1" id="KW-0472">Membrane</keyword>
<evidence type="ECO:0000256" key="1">
    <source>
        <dbReference type="SAM" id="Phobius"/>
    </source>
</evidence>
<dbReference type="AlphaFoldDB" id="A0A6G5AFH3"/>
<dbReference type="EMBL" id="GIKN01007478">
    <property type="protein sequence ID" value="NIE49751.1"/>
    <property type="molecule type" value="Transcribed_RNA"/>
</dbReference>
<protein>
    <submittedName>
        <fullName evidence="2">Uncharacterized protein</fullName>
    </submittedName>
</protein>
<evidence type="ECO:0000313" key="2">
    <source>
        <dbReference type="EMBL" id="NIE49751.1"/>
    </source>
</evidence>
<reference evidence="2" key="1">
    <citation type="submission" date="2020-03" db="EMBL/GenBank/DDBJ databases">
        <title>A transcriptome and proteome of the tick Rhipicephalus microplus shaped by the genetic composition of its hosts and developmental stage.</title>
        <authorList>
            <person name="Garcia G.R."/>
            <person name="Ribeiro J.M.C."/>
            <person name="Maruyama S.R."/>
            <person name="Gardinasse L.G."/>
            <person name="Nelson K."/>
            <person name="Ferreira B.R."/>
            <person name="Andrade T.G."/>
            <person name="Santos I.K.F.M."/>
        </authorList>
    </citation>
    <scope>NUCLEOTIDE SEQUENCE</scope>
    <source>
        <strain evidence="2">NSGR</strain>
        <tissue evidence="2">Salivary glands</tissue>
    </source>
</reference>
<accession>A0A6G5AFH3</accession>
<proteinExistence type="predicted"/>
<keyword evidence="1" id="KW-1133">Transmembrane helix</keyword>
<keyword evidence="1" id="KW-0812">Transmembrane</keyword>